<dbReference type="GO" id="GO:0003700">
    <property type="term" value="F:DNA-binding transcription factor activity"/>
    <property type="evidence" value="ECO:0007669"/>
    <property type="project" value="InterPro"/>
</dbReference>
<dbReference type="PROSITE" id="PS51369">
    <property type="entry name" value="TCP"/>
    <property type="match status" value="1"/>
</dbReference>
<dbReference type="GO" id="GO:0043565">
    <property type="term" value="F:sequence-specific DNA binding"/>
    <property type="evidence" value="ECO:0007669"/>
    <property type="project" value="TreeGrafter"/>
</dbReference>
<feature type="domain" description="TCP" evidence="8">
    <location>
        <begin position="109"/>
        <end position="167"/>
    </location>
</feature>
<dbReference type="Pfam" id="PF03634">
    <property type="entry name" value="TCP"/>
    <property type="match status" value="1"/>
</dbReference>
<proteinExistence type="predicted"/>
<evidence type="ECO:0000256" key="6">
    <source>
        <dbReference type="ARBA" id="ARBA00023242"/>
    </source>
</evidence>
<organism evidence="10">
    <name type="scientific">Cosmos bipinnatus</name>
    <name type="common">Garden cosmos</name>
    <name type="synonym">Bidens formosa</name>
    <dbReference type="NCBI Taxonomy" id="51277"/>
    <lineage>
        <taxon>Eukaryota</taxon>
        <taxon>Viridiplantae</taxon>
        <taxon>Streptophyta</taxon>
        <taxon>Embryophyta</taxon>
        <taxon>Tracheophyta</taxon>
        <taxon>Spermatophyta</taxon>
        <taxon>Magnoliopsida</taxon>
        <taxon>eudicotyledons</taxon>
        <taxon>Gunneridae</taxon>
        <taxon>Pentapetalae</taxon>
        <taxon>asterids</taxon>
        <taxon>campanulids</taxon>
        <taxon>Asterales</taxon>
        <taxon>Asteraceae</taxon>
        <taxon>Asteroideae</taxon>
        <taxon>Heliantheae alliance</taxon>
        <taxon>Coreopsideae</taxon>
        <taxon>Cosmos</taxon>
    </lineage>
</organism>
<dbReference type="InterPro" id="IPR017888">
    <property type="entry name" value="CYC/TB1_R_domain"/>
</dbReference>
<accession>A0A346D3R2</accession>
<evidence type="ECO:0000256" key="5">
    <source>
        <dbReference type="ARBA" id="ARBA00023163"/>
    </source>
</evidence>
<keyword evidence="6" id="KW-0539">Nucleus</keyword>
<evidence type="ECO:0000313" key="10">
    <source>
        <dbReference type="EMBL" id="AXM05080.1"/>
    </source>
</evidence>
<reference evidence="10" key="1">
    <citation type="journal article" date="2018" name="Front. Plant Sci.">
        <title>Patterning the Asteraceae Capitulum: Duplications and Differential Expression of the Flower Symmetry CYC2-Like Genes.</title>
        <authorList>
            <person name="Chen J."/>
            <person name="Shen C.Z."/>
            <person name="Guo Y.P."/>
            <person name="Rao G.Y."/>
        </authorList>
    </citation>
    <scope>NUCLEOTIDE SEQUENCE</scope>
</reference>
<dbReference type="PROSITE" id="PS51370">
    <property type="entry name" value="R"/>
    <property type="match status" value="1"/>
</dbReference>
<evidence type="ECO:0000256" key="1">
    <source>
        <dbReference type="ARBA" id="ARBA00004123"/>
    </source>
</evidence>
<keyword evidence="4" id="KW-0238">DNA-binding</keyword>
<comment type="subcellular location">
    <subcellularLocation>
        <location evidence="1">Nucleus</location>
    </subcellularLocation>
</comment>
<keyword evidence="5" id="KW-0804">Transcription</keyword>
<keyword evidence="3" id="KW-0805">Transcription regulation</keyword>
<dbReference type="InterPro" id="IPR005333">
    <property type="entry name" value="Transcription_factor_TCP"/>
</dbReference>
<sequence>MFSTNPFSQVPSSINVFSPSNAFFDYEKDDSNNYNNNNNNAPFNSHQQMDNPFTSNDFVSRTYNSPAPVTNVVSTLEQDLVLQQQFSEDHDDLLESIISSYNKKMPSSRRDGHSKIYTARGPRDRRVRLSIDVSRKFFCLQDLLGFDKASKTLDWLLTKSLTAIKELVSQTNRCSSSTLSEESNARSLETIKRGSDVENGKKKKSQGKKLTKRSKVGSQESSYSREQSRAEARARARERTKEKSRLKGLVVDQETSKQLKDSSFQGS</sequence>
<evidence type="ECO:0000256" key="2">
    <source>
        <dbReference type="ARBA" id="ARBA00022473"/>
    </source>
</evidence>
<dbReference type="InterPro" id="IPR017887">
    <property type="entry name" value="TF_TCP_subgr"/>
</dbReference>
<dbReference type="GO" id="GO:2000032">
    <property type="term" value="P:regulation of secondary shoot formation"/>
    <property type="evidence" value="ECO:0007669"/>
    <property type="project" value="TreeGrafter"/>
</dbReference>
<evidence type="ECO:0000256" key="3">
    <source>
        <dbReference type="ARBA" id="ARBA00023015"/>
    </source>
</evidence>
<feature type="compositionally biased region" description="Basic and acidic residues" evidence="7">
    <location>
        <begin position="226"/>
        <end position="245"/>
    </location>
</feature>
<feature type="compositionally biased region" description="Polar residues" evidence="7">
    <location>
        <begin position="175"/>
        <end position="187"/>
    </location>
</feature>
<dbReference type="PANTHER" id="PTHR31072:SF224">
    <property type="entry name" value="TRANSCRIPTION FACTOR TCP1"/>
    <property type="match status" value="1"/>
</dbReference>
<evidence type="ECO:0000256" key="7">
    <source>
        <dbReference type="SAM" id="MobiDB-lite"/>
    </source>
</evidence>
<protein>
    <submittedName>
        <fullName evidence="10">Cycloidea-like protein</fullName>
    </submittedName>
</protein>
<dbReference type="PANTHER" id="PTHR31072">
    <property type="entry name" value="TRANSCRIPTION FACTOR TCP4-RELATED"/>
    <property type="match status" value="1"/>
</dbReference>
<feature type="compositionally biased region" description="Basic residues" evidence="7">
    <location>
        <begin position="201"/>
        <end position="215"/>
    </location>
</feature>
<feature type="region of interest" description="Disordered" evidence="7">
    <location>
        <begin position="28"/>
        <end position="47"/>
    </location>
</feature>
<name>A0A346D3R2_COSBI</name>
<feature type="domain" description="R" evidence="9">
    <location>
        <begin position="226"/>
        <end position="243"/>
    </location>
</feature>
<dbReference type="EMBL" id="MG593495">
    <property type="protein sequence ID" value="AXM05080.1"/>
    <property type="molecule type" value="Genomic_DNA"/>
</dbReference>
<evidence type="ECO:0000259" key="8">
    <source>
        <dbReference type="PROSITE" id="PS51369"/>
    </source>
</evidence>
<dbReference type="GO" id="GO:0005634">
    <property type="term" value="C:nucleus"/>
    <property type="evidence" value="ECO:0007669"/>
    <property type="project" value="UniProtKB-SubCell"/>
</dbReference>
<dbReference type="AlphaFoldDB" id="A0A346D3R2"/>
<feature type="region of interest" description="Disordered" evidence="7">
    <location>
        <begin position="175"/>
        <end position="267"/>
    </location>
</feature>
<keyword evidence="2" id="KW-0217">Developmental protein</keyword>
<evidence type="ECO:0000259" key="9">
    <source>
        <dbReference type="PROSITE" id="PS51370"/>
    </source>
</evidence>
<feature type="compositionally biased region" description="Basic and acidic residues" evidence="7">
    <location>
        <begin position="189"/>
        <end position="200"/>
    </location>
</feature>
<evidence type="ECO:0000256" key="4">
    <source>
        <dbReference type="ARBA" id="ARBA00023125"/>
    </source>
</evidence>